<protein>
    <submittedName>
        <fullName evidence="1">Uncharacterized protein</fullName>
    </submittedName>
</protein>
<sequence>MKLLTRLRDEFSSQIIAHTTGSTISKVQRNAKVASALLSKATKVSASTKN</sequence>
<gene>
    <name evidence="1" type="ORF">F9B74_00440</name>
</gene>
<proteinExistence type="predicted"/>
<accession>A0A6L9Y365</accession>
<evidence type="ECO:0000313" key="1">
    <source>
        <dbReference type="EMBL" id="NEN74799.1"/>
    </source>
</evidence>
<dbReference type="Proteomes" id="UP000477651">
    <property type="component" value="Unassembled WGS sequence"/>
</dbReference>
<reference evidence="1 2" key="1">
    <citation type="submission" date="2020-02" db="EMBL/GenBank/DDBJ databases">
        <title>Pelistega sp. NLN82 were isolated from wild rodents of the Hainan Island.</title>
        <authorList>
            <person name="Niu N."/>
            <person name="Zhou J."/>
        </authorList>
    </citation>
    <scope>NUCLEOTIDE SEQUENCE [LARGE SCALE GENOMIC DNA]</scope>
    <source>
        <strain evidence="1 2">NLN82</strain>
    </source>
</reference>
<comment type="caution">
    <text evidence="1">The sequence shown here is derived from an EMBL/GenBank/DDBJ whole genome shotgun (WGS) entry which is preliminary data.</text>
</comment>
<dbReference type="EMBL" id="JAAGYR010000001">
    <property type="protein sequence ID" value="NEN74799.1"/>
    <property type="molecule type" value="Genomic_DNA"/>
</dbReference>
<dbReference type="AlphaFoldDB" id="A0A6L9Y365"/>
<dbReference type="RefSeq" id="WP_159991182.1">
    <property type="nucleotide sequence ID" value="NZ_CP047165.1"/>
</dbReference>
<evidence type="ECO:0000313" key="2">
    <source>
        <dbReference type="Proteomes" id="UP000477651"/>
    </source>
</evidence>
<keyword evidence="2" id="KW-1185">Reference proteome</keyword>
<organism evidence="1 2">
    <name type="scientific">Pelistega ratti</name>
    <dbReference type="NCBI Taxonomy" id="2652177"/>
    <lineage>
        <taxon>Bacteria</taxon>
        <taxon>Pseudomonadati</taxon>
        <taxon>Pseudomonadota</taxon>
        <taxon>Betaproteobacteria</taxon>
        <taxon>Burkholderiales</taxon>
        <taxon>Alcaligenaceae</taxon>
        <taxon>Pelistega</taxon>
    </lineage>
</organism>
<name>A0A6L9Y365_9BURK</name>